<feature type="region of interest" description="Disordered" evidence="6">
    <location>
        <begin position="212"/>
        <end position="251"/>
    </location>
</feature>
<evidence type="ECO:0000259" key="7">
    <source>
        <dbReference type="PROSITE" id="PS51296"/>
    </source>
</evidence>
<dbReference type="Gene3D" id="2.102.10.10">
    <property type="entry name" value="Rieske [2Fe-2S] iron-sulphur domain"/>
    <property type="match status" value="1"/>
</dbReference>
<evidence type="ECO:0000256" key="5">
    <source>
        <dbReference type="ARBA" id="ARBA00023014"/>
    </source>
</evidence>
<keyword evidence="3" id="KW-0560">Oxidoreductase</keyword>
<dbReference type="PANTHER" id="PTHR21266">
    <property type="entry name" value="IRON-SULFUR DOMAIN CONTAINING PROTEIN"/>
    <property type="match status" value="1"/>
</dbReference>
<evidence type="ECO:0000256" key="6">
    <source>
        <dbReference type="SAM" id="MobiDB-lite"/>
    </source>
</evidence>
<dbReference type="GO" id="GO:0016491">
    <property type="term" value="F:oxidoreductase activity"/>
    <property type="evidence" value="ECO:0007669"/>
    <property type="project" value="UniProtKB-KW"/>
</dbReference>
<evidence type="ECO:0000313" key="9">
    <source>
        <dbReference type="Proteomes" id="UP001445335"/>
    </source>
</evidence>
<accession>A0AAW1RTT4</accession>
<dbReference type="GO" id="GO:0005737">
    <property type="term" value="C:cytoplasm"/>
    <property type="evidence" value="ECO:0007669"/>
    <property type="project" value="TreeGrafter"/>
</dbReference>
<dbReference type="InterPro" id="IPR044043">
    <property type="entry name" value="VanA_C_cat"/>
</dbReference>
<dbReference type="InterPro" id="IPR017941">
    <property type="entry name" value="Rieske_2Fe-2S"/>
</dbReference>
<evidence type="ECO:0000256" key="2">
    <source>
        <dbReference type="ARBA" id="ARBA00022723"/>
    </source>
</evidence>
<dbReference type="EMBL" id="JALJOU010000022">
    <property type="protein sequence ID" value="KAK9837299.1"/>
    <property type="molecule type" value="Genomic_DNA"/>
</dbReference>
<dbReference type="CDD" id="cd03469">
    <property type="entry name" value="Rieske_RO_Alpha_N"/>
    <property type="match status" value="1"/>
</dbReference>
<keyword evidence="5" id="KW-0411">Iron-sulfur</keyword>
<dbReference type="InterPro" id="IPR036922">
    <property type="entry name" value="Rieske_2Fe-2S_sf"/>
</dbReference>
<evidence type="ECO:0000256" key="4">
    <source>
        <dbReference type="ARBA" id="ARBA00023004"/>
    </source>
</evidence>
<evidence type="ECO:0000256" key="3">
    <source>
        <dbReference type="ARBA" id="ARBA00023002"/>
    </source>
</evidence>
<dbReference type="GO" id="GO:0046872">
    <property type="term" value="F:metal ion binding"/>
    <property type="evidence" value="ECO:0007669"/>
    <property type="project" value="UniProtKB-KW"/>
</dbReference>
<dbReference type="GO" id="GO:0051537">
    <property type="term" value="F:2 iron, 2 sulfur cluster binding"/>
    <property type="evidence" value="ECO:0007669"/>
    <property type="project" value="UniProtKB-KW"/>
</dbReference>
<evidence type="ECO:0000256" key="1">
    <source>
        <dbReference type="ARBA" id="ARBA00022714"/>
    </source>
</evidence>
<dbReference type="InterPro" id="IPR050584">
    <property type="entry name" value="Cholesterol_7-desaturase"/>
</dbReference>
<dbReference type="Pfam" id="PF19112">
    <property type="entry name" value="VanA_C"/>
    <property type="match status" value="1"/>
</dbReference>
<keyword evidence="4" id="KW-0408">Iron</keyword>
<dbReference type="Pfam" id="PF00355">
    <property type="entry name" value="Rieske"/>
    <property type="match status" value="1"/>
</dbReference>
<evidence type="ECO:0000313" key="8">
    <source>
        <dbReference type="EMBL" id="KAK9837299.1"/>
    </source>
</evidence>
<gene>
    <name evidence="8" type="ORF">WJX81_004912</name>
</gene>
<dbReference type="PANTHER" id="PTHR21266:SF60">
    <property type="entry name" value="3-KETOSTEROID-9-ALPHA-MONOOXYGENASE, OXYGENASE COMPONENT"/>
    <property type="match status" value="1"/>
</dbReference>
<protein>
    <recommendedName>
        <fullName evidence="7">Rieske domain-containing protein</fullName>
    </recommendedName>
</protein>
<dbReference type="PROSITE" id="PS51296">
    <property type="entry name" value="RIESKE"/>
    <property type="match status" value="1"/>
</dbReference>
<comment type="caution">
    <text evidence="8">The sequence shown here is derived from an EMBL/GenBank/DDBJ whole genome shotgun (WGS) entry which is preliminary data.</text>
</comment>
<dbReference type="Proteomes" id="UP001445335">
    <property type="component" value="Unassembled WGS sequence"/>
</dbReference>
<keyword evidence="1" id="KW-0001">2Fe-2S</keyword>
<proteinExistence type="predicted"/>
<dbReference type="Gene3D" id="3.90.380.10">
    <property type="entry name" value="Naphthalene 1,2-dioxygenase Alpha Subunit, Chain A, domain 1"/>
    <property type="match status" value="1"/>
</dbReference>
<sequence>MCLRPAGRVLTLPVPLSGVRALPRRCTPRAALPAEKGGLEVQGLQAKAVQVDEDPSPFFEPLLRSFLLGLGAGAIFESLHVCMKLFGLVGDVGFRQLADTLPTVVDRFSPLFVGDHVVAVGSWILFYVIEAAAVITVLKTHPDAGDAATEIKNMVTLPKKMLPLRLALFKQLLLLGSKGLQPAAAVAAPEAPPHVGSVGNVLSFPRSRVEPRSATVVAPPKPEAPAEAPEAAPPAPQPERIGARPPAGPSALVDQRVKRGLKPGQLDPETADFAHRMRELTGRRSYLLNFWYAAGISEKVGTKPLGVEVLGQKLVLFRGRDGVVHCLHDICPHRGAPLHLGWVAEVGGHDCVVCPYHGWAFDTEGVLRDVPAAEHGSDFPQKPLIDAFPVEERGGFVWLFYGSQQLPEDERPPIPLVPELEDPAWKPVYGEIEFECNHWSVFENAIDMAHIHYLHNDTFGNQGQPQIRGMTCTSNAYGVTADFRLHNKAVKGWEFSKVPEVHVTAKALLPSTSVIAFTLGNGLSFTTFVNTVPINEHRTVNRFALIRRLDVDAIGARVFNMDAWDRIARQAMIRILSEDKAMVEELRPDMLQREISVKADLPQMAFRKLRQEYVDMGYGVLPEAAAQRFRGADQ</sequence>
<dbReference type="SUPFAM" id="SSF55961">
    <property type="entry name" value="Bet v1-like"/>
    <property type="match status" value="1"/>
</dbReference>
<feature type="domain" description="Rieske" evidence="7">
    <location>
        <begin position="291"/>
        <end position="399"/>
    </location>
</feature>
<reference evidence="8 9" key="1">
    <citation type="journal article" date="2024" name="Nat. Commun.">
        <title>Phylogenomics reveals the evolutionary origins of lichenization in chlorophyte algae.</title>
        <authorList>
            <person name="Puginier C."/>
            <person name="Libourel C."/>
            <person name="Otte J."/>
            <person name="Skaloud P."/>
            <person name="Haon M."/>
            <person name="Grisel S."/>
            <person name="Petersen M."/>
            <person name="Berrin J.G."/>
            <person name="Delaux P.M."/>
            <person name="Dal Grande F."/>
            <person name="Keller J."/>
        </authorList>
    </citation>
    <scope>NUCLEOTIDE SEQUENCE [LARGE SCALE GENOMIC DNA]</scope>
    <source>
        <strain evidence="8 9">SAG 245.80</strain>
    </source>
</reference>
<name>A0AAW1RTT4_9CHLO</name>
<dbReference type="AlphaFoldDB" id="A0AAW1RTT4"/>
<keyword evidence="2" id="KW-0479">Metal-binding</keyword>
<dbReference type="SUPFAM" id="SSF50022">
    <property type="entry name" value="ISP domain"/>
    <property type="match status" value="1"/>
</dbReference>
<organism evidence="8 9">
    <name type="scientific">Elliptochloris bilobata</name>
    <dbReference type="NCBI Taxonomy" id="381761"/>
    <lineage>
        <taxon>Eukaryota</taxon>
        <taxon>Viridiplantae</taxon>
        <taxon>Chlorophyta</taxon>
        <taxon>core chlorophytes</taxon>
        <taxon>Trebouxiophyceae</taxon>
        <taxon>Trebouxiophyceae incertae sedis</taxon>
        <taxon>Elliptochloris clade</taxon>
        <taxon>Elliptochloris</taxon>
    </lineage>
</organism>
<keyword evidence="9" id="KW-1185">Reference proteome</keyword>